<organism evidence="8">
    <name type="scientific">Angiostrongylus costaricensis</name>
    <name type="common">Nematode worm</name>
    <dbReference type="NCBI Taxonomy" id="334426"/>
    <lineage>
        <taxon>Eukaryota</taxon>
        <taxon>Metazoa</taxon>
        <taxon>Ecdysozoa</taxon>
        <taxon>Nematoda</taxon>
        <taxon>Chromadorea</taxon>
        <taxon>Rhabditida</taxon>
        <taxon>Rhabditina</taxon>
        <taxon>Rhabditomorpha</taxon>
        <taxon>Strongyloidea</taxon>
        <taxon>Metastrongylidae</taxon>
        <taxon>Angiostrongylus</taxon>
    </lineage>
</organism>
<accession>A0A0R3PWR9</accession>
<dbReference type="GO" id="GO:0004643">
    <property type="term" value="F:phosphoribosylaminoimidazolecarboxamide formyltransferase activity"/>
    <property type="evidence" value="ECO:0007669"/>
    <property type="project" value="UniProtKB-EC"/>
</dbReference>
<evidence type="ECO:0000256" key="6">
    <source>
        <dbReference type="ARBA" id="ARBA00048341"/>
    </source>
</evidence>
<dbReference type="InterPro" id="IPR011607">
    <property type="entry name" value="MGS-like_dom"/>
</dbReference>
<evidence type="ECO:0000256" key="3">
    <source>
        <dbReference type="ARBA" id="ARBA00032307"/>
    </source>
</evidence>
<evidence type="ECO:0000313" key="8">
    <source>
        <dbReference type="WBParaSite" id="ACOC_0001063501-mRNA-1"/>
    </source>
</evidence>
<name>A0A0R3PWR9_ANGCS</name>
<dbReference type="AlphaFoldDB" id="A0A0R3PWR9"/>
<dbReference type="GO" id="GO:0006189">
    <property type="term" value="P:'de novo' IMP biosynthetic process"/>
    <property type="evidence" value="ECO:0007669"/>
    <property type="project" value="TreeGrafter"/>
</dbReference>
<dbReference type="InterPro" id="IPR002695">
    <property type="entry name" value="PurH-like"/>
</dbReference>
<dbReference type="PANTHER" id="PTHR11692:SF0">
    <property type="entry name" value="BIFUNCTIONAL PURINE BIOSYNTHESIS PROTEIN ATIC"/>
    <property type="match status" value="1"/>
</dbReference>
<dbReference type="WBParaSite" id="ACOC_0001063501-mRNA-1">
    <property type="protein sequence ID" value="ACOC_0001063501-mRNA-1"/>
    <property type="gene ID" value="ACOC_0001063501"/>
</dbReference>
<comment type="subunit">
    <text evidence="4">Homodimer. Associates with internalized INSR complexes on Golgi/endosomal membranes. Interacts with INSR; ATIC together with PRKAA2/AMPK2 and HACD3/PTPLAD1 is proposed to be part of a signaling network regulating INSR autophosphorylation and endocytosis.</text>
</comment>
<protein>
    <recommendedName>
        <fullName evidence="2">Bifunctional purine biosynthesis protein ATIC</fullName>
    </recommendedName>
    <alternativeName>
        <fullName evidence="3">AICAR transformylase/inosine monophosphate cyclohydrolase</fullName>
    </alternativeName>
</protein>
<reference evidence="8" key="1">
    <citation type="submission" date="2017-02" db="UniProtKB">
        <authorList>
            <consortium name="WormBaseParasite"/>
        </authorList>
    </citation>
    <scope>IDENTIFICATION</scope>
</reference>
<dbReference type="InterPro" id="IPR036914">
    <property type="entry name" value="MGS-like_dom_sf"/>
</dbReference>
<dbReference type="SUPFAM" id="SSF52335">
    <property type="entry name" value="Methylglyoxal synthase-like"/>
    <property type="match status" value="1"/>
</dbReference>
<evidence type="ECO:0000256" key="4">
    <source>
        <dbReference type="ARBA" id="ARBA00046691"/>
    </source>
</evidence>
<evidence type="ECO:0000259" key="7">
    <source>
        <dbReference type="Pfam" id="PF02142"/>
    </source>
</evidence>
<comment type="catalytic activity">
    <reaction evidence="6">
        <text>IMP + H2O = 5-formamido-1-(5-phospho-D-ribosyl)imidazole-4-carboxamide</text>
        <dbReference type="Rhea" id="RHEA:18445"/>
        <dbReference type="ChEBI" id="CHEBI:15377"/>
        <dbReference type="ChEBI" id="CHEBI:58053"/>
        <dbReference type="ChEBI" id="CHEBI:58467"/>
        <dbReference type="EC" id="3.5.4.10"/>
    </reaction>
    <physiologicalReaction direction="right-to-left" evidence="6">
        <dbReference type="Rhea" id="RHEA:18447"/>
    </physiologicalReaction>
</comment>
<dbReference type="GO" id="GO:0003937">
    <property type="term" value="F:IMP cyclohydrolase activity"/>
    <property type="evidence" value="ECO:0007669"/>
    <property type="project" value="UniProtKB-EC"/>
</dbReference>
<dbReference type="Pfam" id="PF02142">
    <property type="entry name" value="MGS"/>
    <property type="match status" value="1"/>
</dbReference>
<dbReference type="GO" id="GO:0005829">
    <property type="term" value="C:cytosol"/>
    <property type="evidence" value="ECO:0007669"/>
    <property type="project" value="TreeGrafter"/>
</dbReference>
<dbReference type="PANTHER" id="PTHR11692">
    <property type="entry name" value="BIFUNCTIONAL PURINE BIOSYNTHESIS PROTEIN PURH"/>
    <property type="match status" value="1"/>
</dbReference>
<dbReference type="Gene3D" id="3.40.50.1380">
    <property type="entry name" value="Methylglyoxal synthase-like domain"/>
    <property type="match status" value="1"/>
</dbReference>
<sequence length="140" mass="16502">LLNYLQTGHFQENDIKFVDVVVCNLYPFRETIANSNCTLEQAIENIDIGGVTLLRAAAKNYARVCVLCDPRDYEKVLEQVKVVLLFSFSKRLFFKSNPRYQLGSRLQFYFFIKSCELLVLELVIEKTTERKEKRRIHMVW</sequence>
<comment type="catalytic activity">
    <reaction evidence="1">
        <text>10-formyldihydrofolate + 5-amino-1-(5-phospho-beta-D-ribosyl)imidazole-4-carboxamide = 5-formamido-1-(5-phospho-D-ribosyl)imidazole-4-carboxamide + 7,8-dihydrofolate</text>
        <dbReference type="Rhea" id="RHEA:59144"/>
        <dbReference type="ChEBI" id="CHEBI:57451"/>
        <dbReference type="ChEBI" id="CHEBI:57452"/>
        <dbReference type="ChEBI" id="CHEBI:58467"/>
        <dbReference type="ChEBI" id="CHEBI:58475"/>
    </reaction>
    <physiologicalReaction direction="left-to-right" evidence="1">
        <dbReference type="Rhea" id="RHEA:59145"/>
    </physiologicalReaction>
</comment>
<evidence type="ECO:0000256" key="1">
    <source>
        <dbReference type="ARBA" id="ARBA00000945"/>
    </source>
</evidence>
<evidence type="ECO:0000256" key="2">
    <source>
        <dbReference type="ARBA" id="ARBA00017905"/>
    </source>
</evidence>
<comment type="catalytic activity">
    <reaction evidence="5">
        <text>(6R)-10-formyltetrahydrofolate + 5-amino-1-(5-phospho-beta-D-ribosyl)imidazole-4-carboxamide = 5-formamido-1-(5-phospho-D-ribosyl)imidazole-4-carboxamide + (6S)-5,6,7,8-tetrahydrofolate</text>
        <dbReference type="Rhea" id="RHEA:22192"/>
        <dbReference type="ChEBI" id="CHEBI:57453"/>
        <dbReference type="ChEBI" id="CHEBI:58467"/>
        <dbReference type="ChEBI" id="CHEBI:58475"/>
        <dbReference type="ChEBI" id="CHEBI:195366"/>
        <dbReference type="EC" id="2.1.2.3"/>
    </reaction>
    <physiologicalReaction direction="left-to-right" evidence="5">
        <dbReference type="Rhea" id="RHEA:22193"/>
    </physiologicalReaction>
</comment>
<proteinExistence type="predicted"/>
<evidence type="ECO:0000256" key="5">
    <source>
        <dbReference type="ARBA" id="ARBA00047515"/>
    </source>
</evidence>
<feature type="domain" description="MGS-like" evidence="7">
    <location>
        <begin position="12"/>
        <end position="52"/>
    </location>
</feature>